<evidence type="ECO:0000256" key="3">
    <source>
        <dbReference type="ARBA" id="ARBA00022723"/>
    </source>
</evidence>
<organism evidence="13 14">
    <name type="scientific">Xiphophorus couchianus</name>
    <name type="common">Monterrey platyfish</name>
    <dbReference type="NCBI Taxonomy" id="32473"/>
    <lineage>
        <taxon>Eukaryota</taxon>
        <taxon>Metazoa</taxon>
        <taxon>Chordata</taxon>
        <taxon>Craniata</taxon>
        <taxon>Vertebrata</taxon>
        <taxon>Euteleostomi</taxon>
        <taxon>Actinopterygii</taxon>
        <taxon>Neopterygii</taxon>
        <taxon>Teleostei</taxon>
        <taxon>Neoteleostei</taxon>
        <taxon>Acanthomorphata</taxon>
        <taxon>Ovalentaria</taxon>
        <taxon>Atherinomorphae</taxon>
        <taxon>Cyprinodontiformes</taxon>
        <taxon>Poeciliidae</taxon>
        <taxon>Poeciliinae</taxon>
        <taxon>Xiphophorus</taxon>
    </lineage>
</organism>
<keyword evidence="3" id="KW-0479">Metal-binding</keyword>
<dbReference type="PROSITE" id="PS50157">
    <property type="entry name" value="ZINC_FINGER_C2H2_2"/>
    <property type="match status" value="3"/>
</dbReference>
<dbReference type="InterPro" id="IPR013087">
    <property type="entry name" value="Znf_C2H2_type"/>
</dbReference>
<dbReference type="FunFam" id="3.30.160.60:FF:001573">
    <property type="entry name" value="Zinc finger protein 407"/>
    <property type="match status" value="1"/>
</dbReference>
<reference evidence="13" key="2">
    <citation type="submission" date="2025-09" db="UniProtKB">
        <authorList>
            <consortium name="Ensembl"/>
        </authorList>
    </citation>
    <scope>IDENTIFICATION</scope>
</reference>
<keyword evidence="10" id="KW-0539">Nucleus</keyword>
<evidence type="ECO:0000256" key="6">
    <source>
        <dbReference type="ARBA" id="ARBA00022833"/>
    </source>
</evidence>
<dbReference type="GO" id="GO:0042802">
    <property type="term" value="F:identical protein binding"/>
    <property type="evidence" value="ECO:0007669"/>
    <property type="project" value="UniProtKB-ARBA"/>
</dbReference>
<keyword evidence="9" id="KW-0804">Transcription</keyword>
<dbReference type="GO" id="GO:0008270">
    <property type="term" value="F:zinc ion binding"/>
    <property type="evidence" value="ECO:0007669"/>
    <property type="project" value="UniProtKB-KW"/>
</dbReference>
<evidence type="ECO:0000256" key="9">
    <source>
        <dbReference type="ARBA" id="ARBA00023163"/>
    </source>
</evidence>
<dbReference type="SMART" id="SM00355">
    <property type="entry name" value="ZnF_C2H2"/>
    <property type="match status" value="3"/>
</dbReference>
<dbReference type="Gene3D" id="3.30.160.60">
    <property type="entry name" value="Classic Zinc Finger"/>
    <property type="match status" value="4"/>
</dbReference>
<evidence type="ECO:0000256" key="11">
    <source>
        <dbReference type="PROSITE-ProRule" id="PRU00042"/>
    </source>
</evidence>
<evidence type="ECO:0000256" key="1">
    <source>
        <dbReference type="ARBA" id="ARBA00004123"/>
    </source>
</evidence>
<feature type="domain" description="C2H2-type" evidence="12">
    <location>
        <begin position="116"/>
        <end position="143"/>
    </location>
</feature>
<dbReference type="Pfam" id="PF00096">
    <property type="entry name" value="zf-C2H2"/>
    <property type="match status" value="4"/>
</dbReference>
<dbReference type="PANTHER" id="PTHR24394:SF48">
    <property type="entry name" value="ZINC FINGER PROTEIN 771"/>
    <property type="match status" value="1"/>
</dbReference>
<dbReference type="FunFam" id="3.30.160.60:FF:000508">
    <property type="entry name" value="Myeloid zinc finger 1"/>
    <property type="match status" value="1"/>
</dbReference>
<protein>
    <recommendedName>
        <fullName evidence="12">C2H2-type domain-containing protein</fullName>
    </recommendedName>
</protein>
<keyword evidence="7" id="KW-0805">Transcription regulation</keyword>
<dbReference type="SUPFAM" id="SSF57667">
    <property type="entry name" value="beta-beta-alpha zinc fingers"/>
    <property type="match status" value="2"/>
</dbReference>
<reference evidence="13" key="1">
    <citation type="submission" date="2025-08" db="UniProtKB">
        <authorList>
            <consortium name="Ensembl"/>
        </authorList>
    </citation>
    <scope>IDENTIFICATION</scope>
</reference>
<evidence type="ECO:0000256" key="5">
    <source>
        <dbReference type="ARBA" id="ARBA00022771"/>
    </source>
</evidence>
<evidence type="ECO:0000256" key="4">
    <source>
        <dbReference type="ARBA" id="ARBA00022737"/>
    </source>
</evidence>
<evidence type="ECO:0000313" key="13">
    <source>
        <dbReference type="Ensembl" id="ENSXCOP00000024150.1"/>
    </source>
</evidence>
<keyword evidence="8" id="KW-0238">DNA-binding</keyword>
<evidence type="ECO:0000256" key="2">
    <source>
        <dbReference type="ARBA" id="ARBA00006991"/>
    </source>
</evidence>
<evidence type="ECO:0000256" key="10">
    <source>
        <dbReference type="ARBA" id="ARBA00023242"/>
    </source>
</evidence>
<keyword evidence="6" id="KW-0862">Zinc</keyword>
<dbReference type="GO" id="GO:0005694">
    <property type="term" value="C:chromosome"/>
    <property type="evidence" value="ECO:0007669"/>
    <property type="project" value="UniProtKB-ARBA"/>
</dbReference>
<dbReference type="PROSITE" id="PS00028">
    <property type="entry name" value="ZINC_FINGER_C2H2_1"/>
    <property type="match status" value="3"/>
</dbReference>
<feature type="domain" description="C2H2-type" evidence="12">
    <location>
        <begin position="60"/>
        <end position="87"/>
    </location>
</feature>
<dbReference type="GO" id="GO:0005634">
    <property type="term" value="C:nucleus"/>
    <property type="evidence" value="ECO:0007669"/>
    <property type="project" value="UniProtKB-SubCell"/>
</dbReference>
<dbReference type="Proteomes" id="UP000261380">
    <property type="component" value="Unplaced"/>
</dbReference>
<dbReference type="AlphaFoldDB" id="A0A3B5MKN5"/>
<dbReference type="Ensembl" id="ENSXCOT00000024439.1">
    <property type="protein sequence ID" value="ENSXCOP00000024150.1"/>
    <property type="gene ID" value="ENSXCOG00000018031.1"/>
</dbReference>
<evidence type="ECO:0000256" key="7">
    <source>
        <dbReference type="ARBA" id="ARBA00023015"/>
    </source>
</evidence>
<feature type="domain" description="C2H2-type" evidence="12">
    <location>
        <begin position="88"/>
        <end position="115"/>
    </location>
</feature>
<evidence type="ECO:0000313" key="14">
    <source>
        <dbReference type="Proteomes" id="UP000261380"/>
    </source>
</evidence>
<evidence type="ECO:0000259" key="12">
    <source>
        <dbReference type="PROSITE" id="PS50157"/>
    </source>
</evidence>
<accession>A0A3B5MKN5</accession>
<keyword evidence="5 11" id="KW-0863">Zinc-finger</keyword>
<dbReference type="InterPro" id="IPR036236">
    <property type="entry name" value="Znf_C2H2_sf"/>
</dbReference>
<keyword evidence="14" id="KW-1185">Reference proteome</keyword>
<name>A0A3B5MKN5_9TELE</name>
<keyword evidence="4" id="KW-0677">Repeat</keyword>
<dbReference type="FunFam" id="3.30.160.60:FF:000912">
    <property type="entry name" value="Zinc finger protein 660"/>
    <property type="match status" value="1"/>
</dbReference>
<dbReference type="GO" id="GO:0043565">
    <property type="term" value="F:sequence-specific DNA binding"/>
    <property type="evidence" value="ECO:0007669"/>
    <property type="project" value="UniProtKB-ARBA"/>
</dbReference>
<comment type="subcellular location">
    <subcellularLocation>
        <location evidence="1">Nucleus</location>
    </subcellularLocation>
</comment>
<dbReference type="FunFam" id="3.30.160.60:FF:001732">
    <property type="entry name" value="Zgc:162936"/>
    <property type="match status" value="1"/>
</dbReference>
<evidence type="ECO:0000256" key="8">
    <source>
        <dbReference type="ARBA" id="ARBA00023125"/>
    </source>
</evidence>
<proteinExistence type="inferred from homology"/>
<sequence length="217" mass="24437">HQQMRVEGKEVYCSQSEEQVASKQETDTFMGSTVYEQTHQVNFQEAAEAQKKNQERSKPFSCVICEKSFTAKHALNDHIRIHTGEKPFSCGNCGKSFSQKQDLSRHMMIHTGEKPFSCGNCGQSFSQKPNLTQHMMIHTGEKPFSCGNCGQSFSHKQNLTHSGHILVALIISHCRAIRVLITVSVRFKGDPSLSHMYITHVNSAKHVNVALLQHIIR</sequence>
<comment type="similarity">
    <text evidence="2">Belongs to the krueppel C2H2-type zinc-finger protein family.</text>
</comment>
<dbReference type="GeneTree" id="ENSGT01150000286959"/>
<dbReference type="PANTHER" id="PTHR24394">
    <property type="entry name" value="ZINC FINGER PROTEIN"/>
    <property type="match status" value="1"/>
</dbReference>
<dbReference type="GO" id="GO:0045893">
    <property type="term" value="P:positive regulation of DNA-templated transcription"/>
    <property type="evidence" value="ECO:0007669"/>
    <property type="project" value="UniProtKB-ARBA"/>
</dbReference>
<dbReference type="GO" id="GO:0000981">
    <property type="term" value="F:DNA-binding transcription factor activity, RNA polymerase II-specific"/>
    <property type="evidence" value="ECO:0007669"/>
    <property type="project" value="TreeGrafter"/>
</dbReference>